<accession>A0ACC0GRD8</accession>
<keyword evidence="1" id="KW-0804">Transcription</keyword>
<keyword evidence="1" id="KW-0240">DNA-directed RNA polymerase</keyword>
<evidence type="ECO:0000313" key="1">
    <source>
        <dbReference type="EMBL" id="KAI8003730.1"/>
    </source>
</evidence>
<dbReference type="EMBL" id="CM045766">
    <property type="protein sequence ID" value="KAI8003730.1"/>
    <property type="molecule type" value="Genomic_DNA"/>
</dbReference>
<protein>
    <submittedName>
        <fullName evidence="1">DNA-directed RNA polymerases II and V subunit 8A</fullName>
    </submittedName>
</protein>
<name>A0ACC0GRD8_9ERIC</name>
<evidence type="ECO:0000313" key="2">
    <source>
        <dbReference type="Proteomes" id="UP001060215"/>
    </source>
</evidence>
<reference evidence="1 2" key="1">
    <citation type="journal article" date="2022" name="Plant J.">
        <title>Chromosome-level genome of Camellia lanceoleosa provides a valuable resource for understanding genome evolution and self-incompatibility.</title>
        <authorList>
            <person name="Gong W."/>
            <person name="Xiao S."/>
            <person name="Wang L."/>
            <person name="Liao Z."/>
            <person name="Chang Y."/>
            <person name="Mo W."/>
            <person name="Hu G."/>
            <person name="Li W."/>
            <person name="Zhao G."/>
            <person name="Zhu H."/>
            <person name="Hu X."/>
            <person name="Ji K."/>
            <person name="Xiang X."/>
            <person name="Song Q."/>
            <person name="Yuan D."/>
            <person name="Jin S."/>
            <person name="Zhang L."/>
        </authorList>
    </citation>
    <scope>NUCLEOTIDE SEQUENCE [LARGE SCALE GENOMIC DNA]</scope>
    <source>
        <strain evidence="1">SQ_2022a</strain>
    </source>
</reference>
<sequence>MQRLLVFGANSFIMCFLVSRIEAVSKQLDMHMQLNVNTEINPLHDGEKFMMVLASTLNWDGTLDSGYFTQEQVPLLVILL</sequence>
<comment type="caution">
    <text evidence="1">The sequence shown here is derived from an EMBL/GenBank/DDBJ whole genome shotgun (WGS) entry which is preliminary data.</text>
</comment>
<organism evidence="1 2">
    <name type="scientific">Camellia lanceoleosa</name>
    <dbReference type="NCBI Taxonomy" id="1840588"/>
    <lineage>
        <taxon>Eukaryota</taxon>
        <taxon>Viridiplantae</taxon>
        <taxon>Streptophyta</taxon>
        <taxon>Embryophyta</taxon>
        <taxon>Tracheophyta</taxon>
        <taxon>Spermatophyta</taxon>
        <taxon>Magnoliopsida</taxon>
        <taxon>eudicotyledons</taxon>
        <taxon>Gunneridae</taxon>
        <taxon>Pentapetalae</taxon>
        <taxon>asterids</taxon>
        <taxon>Ericales</taxon>
        <taxon>Theaceae</taxon>
        <taxon>Camellia</taxon>
    </lineage>
</organism>
<dbReference type="Proteomes" id="UP001060215">
    <property type="component" value="Chromosome 9"/>
</dbReference>
<proteinExistence type="predicted"/>
<gene>
    <name evidence="1" type="ORF">LOK49_LG08G03355</name>
</gene>
<keyword evidence="2" id="KW-1185">Reference proteome</keyword>